<name>A0A2T7A243_TUBBO</name>
<sequence length="195" mass="21269">MTPAATTRNGCNHKAHYLNPYDSDSGSNNEEYHLSPPPLDVNPCKTVDEIHVALTHLTTQNAYIESKLCTLLLKQSELNAEVPDLTFITLESAAESLCGLLLREFEHAVEARRFVCQGTAAGAKDELVAKRQAAVGGAGGLGEFFYADPAMGLFAHIANIVKQHGKFVGRHYGEERIGKVSERLQVARIPAGNYY</sequence>
<dbReference type="PANTHER" id="PTHR24016:SF0">
    <property type="entry name" value="CONSERVED OLIGOMERIC GOLGI COMPLEX SUBUNIT 4"/>
    <property type="match status" value="1"/>
</dbReference>
<evidence type="ECO:0000313" key="3">
    <source>
        <dbReference type="Proteomes" id="UP000244722"/>
    </source>
</evidence>
<dbReference type="Proteomes" id="UP000244722">
    <property type="component" value="Unassembled WGS sequence"/>
</dbReference>
<evidence type="ECO:0000313" key="2">
    <source>
        <dbReference type="EMBL" id="PUU81802.1"/>
    </source>
</evidence>
<organism evidence="2 3">
    <name type="scientific">Tuber borchii</name>
    <name type="common">White truffle</name>
    <dbReference type="NCBI Taxonomy" id="42251"/>
    <lineage>
        <taxon>Eukaryota</taxon>
        <taxon>Fungi</taxon>
        <taxon>Dikarya</taxon>
        <taxon>Ascomycota</taxon>
        <taxon>Pezizomycotina</taxon>
        <taxon>Pezizomycetes</taxon>
        <taxon>Pezizales</taxon>
        <taxon>Tuberaceae</taxon>
        <taxon>Tuber</taxon>
    </lineage>
</organism>
<dbReference type="Pfam" id="PF08318">
    <property type="entry name" value="COG4_m"/>
    <property type="match status" value="1"/>
</dbReference>
<protein>
    <recommendedName>
        <fullName evidence="1">COG4 transport protein middle alpha-helical bundle domain-containing protein</fullName>
    </recommendedName>
</protein>
<accession>A0A2T7A243</accession>
<comment type="caution">
    <text evidence="2">The sequence shown here is derived from an EMBL/GenBank/DDBJ whole genome shotgun (WGS) entry which is preliminary data.</text>
</comment>
<evidence type="ECO:0000259" key="1">
    <source>
        <dbReference type="Pfam" id="PF08318"/>
    </source>
</evidence>
<dbReference type="InterPro" id="IPR013167">
    <property type="entry name" value="COG4_M"/>
</dbReference>
<dbReference type="EMBL" id="NESQ01000039">
    <property type="protein sequence ID" value="PUU81802.1"/>
    <property type="molecule type" value="Genomic_DNA"/>
</dbReference>
<reference evidence="2 3" key="1">
    <citation type="submission" date="2017-04" db="EMBL/GenBank/DDBJ databases">
        <title>Draft genome sequence of Tuber borchii Vittad., a whitish edible truffle.</title>
        <authorList>
            <consortium name="DOE Joint Genome Institute"/>
            <person name="Murat C."/>
            <person name="Kuo A."/>
            <person name="Barry K.W."/>
            <person name="Clum A."/>
            <person name="Dockter R.B."/>
            <person name="Fauchery L."/>
            <person name="Iotti M."/>
            <person name="Kohler A."/>
            <person name="Labutti K."/>
            <person name="Lindquist E.A."/>
            <person name="Lipzen A."/>
            <person name="Ohm R.A."/>
            <person name="Wang M."/>
            <person name="Grigoriev I.V."/>
            <person name="Zambonelli A."/>
            <person name="Martin F.M."/>
        </authorList>
    </citation>
    <scope>NUCLEOTIDE SEQUENCE [LARGE SCALE GENOMIC DNA]</scope>
    <source>
        <strain evidence="2 3">Tbo3840</strain>
    </source>
</reference>
<feature type="domain" description="COG4 transport protein middle alpha-helical bundle" evidence="1">
    <location>
        <begin position="113"/>
        <end position="186"/>
    </location>
</feature>
<proteinExistence type="predicted"/>
<dbReference type="AlphaFoldDB" id="A0A2T7A243"/>
<gene>
    <name evidence="2" type="ORF">B9Z19DRAFT_1121708</name>
</gene>
<dbReference type="STRING" id="42251.A0A2T7A243"/>
<keyword evidence="3" id="KW-1185">Reference proteome</keyword>
<dbReference type="InterPro" id="IPR048682">
    <property type="entry name" value="COG4"/>
</dbReference>
<dbReference type="OrthoDB" id="47059at2759"/>
<dbReference type="PANTHER" id="PTHR24016">
    <property type="entry name" value="CONSERVED OLIGOMERIC GOLGI COMPLEX SUBUNIT 4"/>
    <property type="match status" value="1"/>
</dbReference>